<dbReference type="GO" id="GO:0006261">
    <property type="term" value="P:DNA-templated DNA replication"/>
    <property type="evidence" value="ECO:0007669"/>
    <property type="project" value="TreeGrafter"/>
</dbReference>
<dbReference type="GO" id="GO:0003887">
    <property type="term" value="F:DNA-directed DNA polymerase activity"/>
    <property type="evidence" value="ECO:0007669"/>
    <property type="project" value="InterPro"/>
</dbReference>
<dbReference type="PANTHER" id="PTHR11669:SF8">
    <property type="entry name" value="DNA POLYMERASE III SUBUNIT DELTA"/>
    <property type="match status" value="1"/>
</dbReference>
<dbReference type="Proteomes" id="UP000050823">
    <property type="component" value="Unassembled WGS sequence"/>
</dbReference>
<dbReference type="RefSeq" id="WP_057907381.1">
    <property type="nucleotide sequence ID" value="NZ_AYZB01000001.1"/>
</dbReference>
<dbReference type="EMBL" id="AYZB01000001">
    <property type="protein sequence ID" value="KRM24540.1"/>
    <property type="molecule type" value="Genomic_DNA"/>
</dbReference>
<proteinExistence type="predicted"/>
<dbReference type="NCBIfam" id="TIGR00678">
    <property type="entry name" value="holB"/>
    <property type="match status" value="1"/>
</dbReference>
<dbReference type="GO" id="GO:0008408">
    <property type="term" value="F:3'-5' exonuclease activity"/>
    <property type="evidence" value="ECO:0007669"/>
    <property type="project" value="InterPro"/>
</dbReference>
<dbReference type="InterPro" id="IPR004622">
    <property type="entry name" value="DNA_pol_HolB"/>
</dbReference>
<evidence type="ECO:0000313" key="1">
    <source>
        <dbReference type="EMBL" id="KRM24540.1"/>
    </source>
</evidence>
<name>A0AA89IA66_9LACO</name>
<dbReference type="InterPro" id="IPR027417">
    <property type="entry name" value="P-loop_NTPase"/>
</dbReference>
<organism evidence="1 2">
    <name type="scientific">Latilactobacillus graminis DSM 20719</name>
    <dbReference type="NCBI Taxonomy" id="1423752"/>
    <lineage>
        <taxon>Bacteria</taxon>
        <taxon>Bacillati</taxon>
        <taxon>Bacillota</taxon>
        <taxon>Bacilli</taxon>
        <taxon>Lactobacillales</taxon>
        <taxon>Lactobacillaceae</taxon>
        <taxon>Latilactobacillus</taxon>
    </lineage>
</organism>
<comment type="caution">
    <text evidence="1">The sequence shown here is derived from an EMBL/GenBank/DDBJ whole genome shotgun (WGS) entry which is preliminary data.</text>
</comment>
<dbReference type="FunFam" id="3.40.50.300:FF:001255">
    <property type="entry name" value="DNA polymerase III subunit delta"/>
    <property type="match status" value="1"/>
</dbReference>
<dbReference type="Gene3D" id="3.40.50.300">
    <property type="entry name" value="P-loop containing nucleotide triphosphate hydrolases"/>
    <property type="match status" value="1"/>
</dbReference>
<dbReference type="PANTHER" id="PTHR11669">
    <property type="entry name" value="REPLICATION FACTOR C / DNA POLYMERASE III GAMMA-TAU SUBUNIT"/>
    <property type="match status" value="1"/>
</dbReference>
<dbReference type="AlphaFoldDB" id="A0AA89IA66"/>
<dbReference type="Pfam" id="PF13177">
    <property type="entry name" value="DNA_pol3_delta2"/>
    <property type="match status" value="1"/>
</dbReference>
<dbReference type="NCBIfam" id="NF005972">
    <property type="entry name" value="PRK08058.1"/>
    <property type="match status" value="1"/>
</dbReference>
<dbReference type="InterPro" id="IPR050238">
    <property type="entry name" value="DNA_Rep/Repair_Clamp_Loader"/>
</dbReference>
<gene>
    <name evidence="1" type="ORF">FC90_GL000245</name>
</gene>
<reference evidence="1 2" key="1">
    <citation type="journal article" date="2015" name="Genome Announc.">
        <title>Expanding the biotechnology potential of lactobacilli through comparative genomics of 213 strains and associated genera.</title>
        <authorList>
            <person name="Sun Z."/>
            <person name="Harris H.M."/>
            <person name="McCann A."/>
            <person name="Guo C."/>
            <person name="Argimon S."/>
            <person name="Zhang W."/>
            <person name="Yang X."/>
            <person name="Jeffery I.B."/>
            <person name="Cooney J.C."/>
            <person name="Kagawa T.F."/>
            <person name="Liu W."/>
            <person name="Song Y."/>
            <person name="Salvetti E."/>
            <person name="Wrobel A."/>
            <person name="Rasinkangas P."/>
            <person name="Parkhill J."/>
            <person name="Rea M.C."/>
            <person name="O'Sullivan O."/>
            <person name="Ritari J."/>
            <person name="Douillard F.P."/>
            <person name="Paul Ross R."/>
            <person name="Yang R."/>
            <person name="Briner A.E."/>
            <person name="Felis G.E."/>
            <person name="de Vos W.M."/>
            <person name="Barrangou R."/>
            <person name="Klaenhammer T.R."/>
            <person name="Caufield P.W."/>
            <person name="Cui Y."/>
            <person name="Zhang H."/>
            <person name="O'Toole P.W."/>
        </authorList>
    </citation>
    <scope>NUCLEOTIDE SEQUENCE [LARGE SCALE GENOMIC DNA]</scope>
    <source>
        <strain evidence="1 2">DSM 20719</strain>
    </source>
</reference>
<evidence type="ECO:0000313" key="2">
    <source>
        <dbReference type="Proteomes" id="UP000050823"/>
    </source>
</evidence>
<accession>A0AA89IA66</accession>
<sequence length="328" mass="36758">MTNLTIEQLQPKLIMQFAQIIARGQMAHGYLLAGAQGLGKRQLAHWIALRLFCQQVTTDGQPCQTCPECQRILTHNHPDVIEIKPEGKSIKIADIRYLKQEVAKSGMESSQRLFIIEDADRLTASAANSLLKFLEEPAQNVYAILCTSNKNQILPTILSRLQVIDLVPLVPQIVQQQFETAGILPQQAQLLAHLTSDLTVAQALLADDWLMQVSTKLAAWAQKVEQHDLEAFVQIQTQILPLLGSRQQQKIFLTLVGLWYQDLLSCRYQLETGLCFGAYENQLIQASTTLTTTQLLMQAEYAIQAQQILEQNISCQNVLESLTLKLIA</sequence>
<protein>
    <submittedName>
        <fullName evidence="1">DNA polymerase III, delta subunit</fullName>
    </submittedName>
</protein>
<dbReference type="SUPFAM" id="SSF52540">
    <property type="entry name" value="P-loop containing nucleoside triphosphate hydrolases"/>
    <property type="match status" value="1"/>
</dbReference>